<evidence type="ECO:0000313" key="1">
    <source>
        <dbReference type="EMBL" id="SOQ59577.1"/>
    </source>
</evidence>
<sequence>MTFSINLDLEEEFPHDSCLRIVVSIGIASGADACSGFCPMRLLQPCKILRTSLSFDRSILLGIVRAVPFLWVENHPMTSFALGEARRSVRLLLTKNHPVLSPAFRAGAPR</sequence>
<proteinExistence type="predicted"/>
<name>A0A2H1X2S2_SPOFR</name>
<gene>
    <name evidence="1" type="ORF">SFRICE_001223</name>
</gene>
<dbReference type="EMBL" id="ODYU01012990">
    <property type="protein sequence ID" value="SOQ59577.1"/>
    <property type="molecule type" value="Genomic_DNA"/>
</dbReference>
<dbReference type="AlphaFoldDB" id="A0A2H1X2S2"/>
<organism evidence="1">
    <name type="scientific">Spodoptera frugiperda</name>
    <name type="common">Fall armyworm</name>
    <dbReference type="NCBI Taxonomy" id="7108"/>
    <lineage>
        <taxon>Eukaryota</taxon>
        <taxon>Metazoa</taxon>
        <taxon>Ecdysozoa</taxon>
        <taxon>Arthropoda</taxon>
        <taxon>Hexapoda</taxon>
        <taxon>Insecta</taxon>
        <taxon>Pterygota</taxon>
        <taxon>Neoptera</taxon>
        <taxon>Endopterygota</taxon>
        <taxon>Lepidoptera</taxon>
        <taxon>Glossata</taxon>
        <taxon>Ditrysia</taxon>
        <taxon>Noctuoidea</taxon>
        <taxon>Noctuidae</taxon>
        <taxon>Amphipyrinae</taxon>
        <taxon>Spodoptera</taxon>
    </lineage>
</organism>
<reference evidence="1" key="1">
    <citation type="submission" date="2016-07" db="EMBL/GenBank/DDBJ databases">
        <authorList>
            <person name="Bretaudeau A."/>
        </authorList>
    </citation>
    <scope>NUCLEOTIDE SEQUENCE</scope>
    <source>
        <strain evidence="1">Rice</strain>
        <tissue evidence="1">Whole body</tissue>
    </source>
</reference>
<accession>A0A2H1X2S2</accession>
<protein>
    <submittedName>
        <fullName evidence="1">SFRICE_001223</fullName>
    </submittedName>
</protein>